<protein>
    <submittedName>
        <fullName evidence="2">Uncharacterized protein</fullName>
    </submittedName>
</protein>
<dbReference type="RefSeq" id="WP_074928251.1">
    <property type="nucleotide sequence ID" value="NZ_FOWR01000037.1"/>
</dbReference>
<organism evidence="2 3">
    <name type="scientific">Enterovibrio norvegicus DSM 15893</name>
    <dbReference type="NCBI Taxonomy" id="1121869"/>
    <lineage>
        <taxon>Bacteria</taxon>
        <taxon>Pseudomonadati</taxon>
        <taxon>Pseudomonadota</taxon>
        <taxon>Gammaproteobacteria</taxon>
        <taxon>Vibrionales</taxon>
        <taxon>Vibrionaceae</taxon>
        <taxon>Enterovibrio</taxon>
    </lineage>
</organism>
<sequence>MNMRTWIGTAAIAFLSWAAVAEEKDVYRQFVDISVDRNIPLSIDIWANKIFEGEDDKKFLPVIEDFVNSTFSDSFRERTANTYRRIFSKEEMQILAENLMTQICAPIFNTDFIERASGNKSISKEDKISVDRCIAGLQDIDNAEEKLNKLAAINGEFYDASFNVHFEEFIEKLKQQKLIFYIADETRKTLPFIFDEELTWFDIVGEYLVLEYLYTFNDVFREGEKYDFDRESVLNDVCREFKTHFRDYVSVRYLVFDLDSKRVGEATIKLSECS</sequence>
<feature type="chain" id="PRO_5010242464" evidence="1">
    <location>
        <begin position="22"/>
        <end position="274"/>
    </location>
</feature>
<accession>A0A1I5VC80</accession>
<dbReference type="EMBL" id="FOWR01000037">
    <property type="protein sequence ID" value="SFQ05085.1"/>
    <property type="molecule type" value="Genomic_DNA"/>
</dbReference>
<dbReference type="Proteomes" id="UP000182692">
    <property type="component" value="Unassembled WGS sequence"/>
</dbReference>
<evidence type="ECO:0000313" key="3">
    <source>
        <dbReference type="Proteomes" id="UP000182692"/>
    </source>
</evidence>
<evidence type="ECO:0000313" key="2">
    <source>
        <dbReference type="EMBL" id="SFQ05085.1"/>
    </source>
</evidence>
<name>A0A1I5VC80_9GAMM</name>
<dbReference type="GeneID" id="35873828"/>
<dbReference type="AlphaFoldDB" id="A0A1I5VC80"/>
<feature type="signal peptide" evidence="1">
    <location>
        <begin position="1"/>
        <end position="21"/>
    </location>
</feature>
<dbReference type="OrthoDB" id="5916309at2"/>
<evidence type="ECO:0000256" key="1">
    <source>
        <dbReference type="SAM" id="SignalP"/>
    </source>
</evidence>
<gene>
    <name evidence="2" type="ORF">SAMN03084138_03894</name>
</gene>
<keyword evidence="1" id="KW-0732">Signal</keyword>
<proteinExistence type="predicted"/>
<reference evidence="2 3" key="1">
    <citation type="submission" date="2016-10" db="EMBL/GenBank/DDBJ databases">
        <authorList>
            <person name="de Groot N.N."/>
        </authorList>
    </citation>
    <scope>NUCLEOTIDE SEQUENCE [LARGE SCALE GENOMIC DNA]</scope>
    <source>
        <strain evidence="2 3">DSM 15893</strain>
    </source>
</reference>